<sequence>MKKMIIATLALISASVMAAPKTETTSTAKDPINGQPAVVLNVYDVSSKSPRLVKGTQISRSQNQQLCWSSLNVPLTGRVRIAEAFYAPAPTNFASERMSVTASEDKKEFLIVGDVIAKDKENITRCWKFGKSDPIGKYGMEVQIGSYVFRNLAFEVVK</sequence>
<dbReference type="EMBL" id="QEQF01000001">
    <property type="protein sequence ID" value="RDF11915.1"/>
    <property type="molecule type" value="Genomic_DNA"/>
</dbReference>
<reference evidence="2 3" key="1">
    <citation type="submission" date="2018-05" db="EMBL/GenBank/DDBJ databases">
        <title>Draft Genome Sequences for a Diverse set of 7 Haemophilus Species.</title>
        <authorList>
            <person name="Nichols M."/>
            <person name="Topaz N."/>
            <person name="Wang X."/>
            <person name="Wang X."/>
            <person name="Boxrud D."/>
        </authorList>
    </citation>
    <scope>NUCLEOTIDE SEQUENCE [LARGE SCALE GENOMIC DNA]</scope>
    <source>
        <strain evidence="2 3">C2014016342</strain>
    </source>
</reference>
<evidence type="ECO:0000256" key="1">
    <source>
        <dbReference type="SAM" id="SignalP"/>
    </source>
</evidence>
<proteinExistence type="predicted"/>
<keyword evidence="1" id="KW-0732">Signal</keyword>
<feature type="signal peptide" evidence="1">
    <location>
        <begin position="1"/>
        <end position="18"/>
    </location>
</feature>
<feature type="chain" id="PRO_5016869857" evidence="1">
    <location>
        <begin position="19"/>
        <end position="158"/>
    </location>
</feature>
<organism evidence="2 3">
    <name type="scientific">Haemophilus paraphrohaemolyticus</name>
    <dbReference type="NCBI Taxonomy" id="736"/>
    <lineage>
        <taxon>Bacteria</taxon>
        <taxon>Pseudomonadati</taxon>
        <taxon>Pseudomonadota</taxon>
        <taxon>Gammaproteobacteria</taxon>
        <taxon>Pasteurellales</taxon>
        <taxon>Pasteurellaceae</taxon>
        <taxon>Haemophilus</taxon>
    </lineage>
</organism>
<dbReference type="RefSeq" id="WP_111353379.1">
    <property type="nucleotide sequence ID" value="NZ_QEQF01000001.1"/>
</dbReference>
<accession>A0A369ZQZ4</accession>
<dbReference type="AlphaFoldDB" id="A0A369ZQZ4"/>
<dbReference type="Proteomes" id="UP000253945">
    <property type="component" value="Unassembled WGS sequence"/>
</dbReference>
<protein>
    <submittedName>
        <fullName evidence="2">Uncharacterized protein</fullName>
    </submittedName>
</protein>
<dbReference type="STRING" id="736.B0184_00690"/>
<keyword evidence="3" id="KW-1185">Reference proteome</keyword>
<comment type="caution">
    <text evidence="2">The sequence shown here is derived from an EMBL/GenBank/DDBJ whole genome shotgun (WGS) entry which is preliminary data.</text>
</comment>
<name>A0A369ZQZ4_9PAST</name>
<gene>
    <name evidence="2" type="ORF">DPV92_01720</name>
</gene>
<evidence type="ECO:0000313" key="3">
    <source>
        <dbReference type="Proteomes" id="UP000253945"/>
    </source>
</evidence>
<evidence type="ECO:0000313" key="2">
    <source>
        <dbReference type="EMBL" id="RDF11915.1"/>
    </source>
</evidence>